<comment type="caution">
    <text evidence="9">The sequence shown here is derived from an EMBL/GenBank/DDBJ whole genome shotgun (WGS) entry which is preliminary data.</text>
</comment>
<evidence type="ECO:0000313" key="10">
    <source>
        <dbReference type="Proteomes" id="UP000242525"/>
    </source>
</evidence>
<dbReference type="SMART" id="SM00233">
    <property type="entry name" value="PH"/>
    <property type="match status" value="1"/>
</dbReference>
<feature type="region of interest" description="Disordered" evidence="6">
    <location>
        <begin position="1"/>
        <end position="32"/>
    </location>
</feature>
<keyword evidence="2" id="KW-0812">Transmembrane</keyword>
<feature type="domain" description="VASt" evidence="8">
    <location>
        <begin position="843"/>
        <end position="1019"/>
    </location>
</feature>
<keyword evidence="10" id="KW-1185">Reference proteome</keyword>
<dbReference type="STRING" id="1173061.A0A0J9X8N2"/>
<dbReference type="Pfam" id="PF00169">
    <property type="entry name" value="PH"/>
    <property type="match status" value="1"/>
</dbReference>
<dbReference type="InterPro" id="IPR001849">
    <property type="entry name" value="PH_domain"/>
</dbReference>
<dbReference type="Pfam" id="PF16016">
    <property type="entry name" value="VASt"/>
    <property type="match status" value="1"/>
</dbReference>
<dbReference type="Gene3D" id="2.30.29.30">
    <property type="entry name" value="Pleckstrin-homology domain (PH domain)/Phosphotyrosine-binding domain (PTB)"/>
    <property type="match status" value="1"/>
</dbReference>
<feature type="coiled-coil region" evidence="5">
    <location>
        <begin position="79"/>
        <end position="106"/>
    </location>
</feature>
<evidence type="ECO:0000259" key="7">
    <source>
        <dbReference type="PROSITE" id="PS50003"/>
    </source>
</evidence>
<feature type="domain" description="PH" evidence="7">
    <location>
        <begin position="330"/>
        <end position="431"/>
    </location>
</feature>
<dbReference type="SUPFAM" id="SSF103657">
    <property type="entry name" value="BAR/IMD domain-like"/>
    <property type="match status" value="1"/>
</dbReference>
<dbReference type="CDD" id="cd13280">
    <property type="entry name" value="PH_SIP3"/>
    <property type="match status" value="1"/>
</dbReference>
<dbReference type="InterPro" id="IPR011993">
    <property type="entry name" value="PH-like_dom_sf"/>
</dbReference>
<dbReference type="InterPro" id="IPR004148">
    <property type="entry name" value="BAR_dom"/>
</dbReference>
<dbReference type="PANTHER" id="PTHR14248">
    <property type="entry name" value="CYCLIN Y, ISOFORM A"/>
    <property type="match status" value="1"/>
</dbReference>
<dbReference type="GO" id="GO:0005737">
    <property type="term" value="C:cytoplasm"/>
    <property type="evidence" value="ECO:0007669"/>
    <property type="project" value="InterPro"/>
</dbReference>
<evidence type="ECO:0000259" key="8">
    <source>
        <dbReference type="PROSITE" id="PS51778"/>
    </source>
</evidence>
<proteinExistence type="predicted"/>
<dbReference type="PROSITE" id="PS51778">
    <property type="entry name" value="VAST"/>
    <property type="match status" value="1"/>
</dbReference>
<keyword evidence="4" id="KW-0472">Membrane</keyword>
<dbReference type="GO" id="GO:0016020">
    <property type="term" value="C:membrane"/>
    <property type="evidence" value="ECO:0007669"/>
    <property type="project" value="UniProtKB-SubCell"/>
</dbReference>
<name>A0A0J9X8N2_GEOCN</name>
<evidence type="ECO:0000256" key="6">
    <source>
        <dbReference type="SAM" id="MobiDB-lite"/>
    </source>
</evidence>
<keyword evidence="5" id="KW-0175">Coiled coil</keyword>
<feature type="compositionally biased region" description="Basic and acidic residues" evidence="6">
    <location>
        <begin position="1"/>
        <end position="11"/>
    </location>
</feature>
<dbReference type="InterPro" id="IPR031968">
    <property type="entry name" value="VASt"/>
</dbReference>
<evidence type="ECO:0000256" key="4">
    <source>
        <dbReference type="ARBA" id="ARBA00023136"/>
    </source>
</evidence>
<reference evidence="9" key="1">
    <citation type="submission" date="2014-03" db="EMBL/GenBank/DDBJ databases">
        <authorList>
            <person name="Casaregola S."/>
        </authorList>
    </citation>
    <scope>NUCLEOTIDE SEQUENCE [LARGE SCALE GENOMIC DNA]</scope>
    <source>
        <strain evidence="9">CLIB 918</strain>
    </source>
</reference>
<evidence type="ECO:0000313" key="9">
    <source>
        <dbReference type="EMBL" id="CDO53122.1"/>
    </source>
</evidence>
<dbReference type="SUPFAM" id="SSF50729">
    <property type="entry name" value="PH domain-like"/>
    <property type="match status" value="1"/>
</dbReference>
<accession>A0A0J9X8N2</accession>
<keyword evidence="3" id="KW-1133">Transmembrane helix</keyword>
<evidence type="ECO:0000256" key="1">
    <source>
        <dbReference type="ARBA" id="ARBA00004370"/>
    </source>
</evidence>
<dbReference type="EMBL" id="CCBN010000004">
    <property type="protein sequence ID" value="CDO53122.1"/>
    <property type="molecule type" value="Genomic_DNA"/>
</dbReference>
<evidence type="ECO:0000256" key="5">
    <source>
        <dbReference type="SAM" id="Coils"/>
    </source>
</evidence>
<dbReference type="InterPro" id="IPR027267">
    <property type="entry name" value="AH/BAR_dom_sf"/>
</dbReference>
<sequence>MSQPSTERKSAESNNPPGDENPTEINEVDTINNDKSLEEKDEPLLLIAVLFKEAALDSPTFRSSMNHLSTQFDKVESWLEAFVESLQKLSREMEVLQDLVNATISNFVPSFVTQGIIDHDYTMLAMRRYAESSRHFWTDIIKRVKNQHASVIEPLLQFQKTELKKYKDQRAVFESCQSKYDSHLSKYMSHSKNKEPSSLREDAFQLNEVRIAYIKACFALCCTMPVVQAKLDICLVRTLAQPWVLKPKEFVTADPIMQRIAVEMFRLKSWAKTMQKSYVPLTKNMLQAAKDVEQATIDRSKPSRDLNSYTAQNSSFSHFVPLPLEKSSRLNEKHGWLFIKTPGIKGARNVWIKRWVFVKSGMFGWLNISPNGTFVQESDKIGVLLCHTNPVATEDRRFCFEIKMQGASALLQAETLDEMTSWLQVFEDAKHMAIASDKTTAISYAFKRIPPMITEFACTANTSTDSDLTQERGIFESPINNNISLSLAKNIDTKDLQALIRSGQSLTPSHGTDNNKNPGLGSFGSALTPSPLLNIAMPTSMSQEAILSHSLLSSSVIPTAVTANYWGSVNWGIYQKQDKPEGVEEESVDHSRQPSIVQTSLDKYPSYYPLELKLQDAQMRAIFQQEVGDTLNDKVVLVSRCIYKPNLSQQIPARFYITPTHFYMYSHFLGMVSIYSRSLKEAISVEGRTSINHDLMYIITNEGTTSCKIFLDSSRVLQKRLQFLIDNANSPNPLGLEQIIGQLKLFGTEKHATKSTCNETTCDRGASMESVDQEPISESERPNIERKFFQLYLNNYIGGSDTDKLRADISLALPYDSDNNSAISKLKPLGRKSSFFKDPDSTDMSKLMSHLSVEKEFDIPAKALFHIMFGETSPVFTYSDSGFIQREGIQLLPWKLINSQIMEREILFKTIDSKMFFDAEKDSAMFVQRLEKIEDNCCYIVYERRAVWKLPQSGSFYTTFRYVITRHSRNSCKLSIWSSVEWINWTILKHVTENMIQKVLKSEAQTIVKRALDARRQLGPKGSTTTAIRLFGKLGASIRHEGHISKPGVTDNEGIDLKTMTYRGENDVFVIPTRVFNRKIAEVLASWALSVLSSTCMVVTKVVKLIGNAIMSNKIILLGLFVSCLINLLLAGRSTQGYWMARHAEEFARDFGILPTTSHTVMQRSILLQDVDKLIANGSAFSVEKELSTTLGNETSTSLCYDKFASTVLLPTDNESANKRFEPHRFTFDMLDPDVASVDLMKHSFMGLKSVALGDNWMLGENPLFTLRNRVYNMRAKLGIQRNALLVELRMINRIETELLHSEWQTWLFDEVSMCSRIVQDVTFFKDENGVYAHPDDAEFNAILNSSDDVRVVLEAGKKINGDSNTIMPKDRKLHAQDRRSYEREQEAAQRNHDFLRAIWKVPREMRQFFSNYCLSCAKELGSVVNQSRHDGNELLS</sequence>
<dbReference type="Proteomes" id="UP000242525">
    <property type="component" value="Unassembled WGS sequence"/>
</dbReference>
<gene>
    <name evidence="9" type="ORF">BN980_GECA04s04674g</name>
</gene>
<dbReference type="PROSITE" id="PS50003">
    <property type="entry name" value="PH_DOMAIN"/>
    <property type="match status" value="1"/>
</dbReference>
<dbReference type="Pfam" id="PF16746">
    <property type="entry name" value="BAR_3"/>
    <property type="match status" value="1"/>
</dbReference>
<evidence type="ECO:0000256" key="3">
    <source>
        <dbReference type="ARBA" id="ARBA00022989"/>
    </source>
</evidence>
<protein>
    <submittedName>
        <fullName evidence="9">Similar to Saccharomyces cerevisiae YNL257C SIP3 Transcription cofactor</fullName>
    </submittedName>
</protein>
<comment type="subcellular location">
    <subcellularLocation>
        <location evidence="1">Membrane</location>
    </subcellularLocation>
</comment>
<evidence type="ECO:0000256" key="2">
    <source>
        <dbReference type="ARBA" id="ARBA00022692"/>
    </source>
</evidence>
<dbReference type="Gene3D" id="1.20.1270.60">
    <property type="entry name" value="Arfaptin homology (AH) domain/BAR domain"/>
    <property type="match status" value="1"/>
</dbReference>
<organism evidence="9 10">
    <name type="scientific">Geotrichum candidum</name>
    <name type="common">Oospora lactis</name>
    <name type="synonym">Dipodascus geotrichum</name>
    <dbReference type="NCBI Taxonomy" id="1173061"/>
    <lineage>
        <taxon>Eukaryota</taxon>
        <taxon>Fungi</taxon>
        <taxon>Dikarya</taxon>
        <taxon>Ascomycota</taxon>
        <taxon>Saccharomycotina</taxon>
        <taxon>Dipodascomycetes</taxon>
        <taxon>Dipodascales</taxon>
        <taxon>Dipodascaceae</taxon>
        <taxon>Geotrichum</taxon>
    </lineage>
</organism>
<dbReference type="OrthoDB" id="10070851at2759"/>
<dbReference type="InterPro" id="IPR042067">
    <property type="entry name" value="Sip3_PH"/>
</dbReference>